<accession>A0A2P5CLD8</accession>
<sequence>MSAANKHKDSSCSLSSTQKGILSVIYSRCQLPYIYLHKVPVIHTHHPNPKLPTQSPPPHQKKKKIKEKRKMVYCSYCVKKSLQCSMSRFQRICTPNPSYNPTKSFFCNSY</sequence>
<gene>
    <name evidence="2" type="ORF">PanWU01x14_142700</name>
</gene>
<name>A0A2P5CLD8_PARAD</name>
<proteinExistence type="predicted"/>
<feature type="region of interest" description="Disordered" evidence="1">
    <location>
        <begin position="46"/>
        <end position="66"/>
    </location>
</feature>
<evidence type="ECO:0000313" key="2">
    <source>
        <dbReference type="EMBL" id="PON61852.1"/>
    </source>
</evidence>
<dbReference type="AlphaFoldDB" id="A0A2P5CLD8"/>
<protein>
    <submittedName>
        <fullName evidence="2">Uncharacterized protein</fullName>
    </submittedName>
</protein>
<dbReference type="EMBL" id="JXTB01000118">
    <property type="protein sequence ID" value="PON61852.1"/>
    <property type="molecule type" value="Genomic_DNA"/>
</dbReference>
<reference evidence="3" key="1">
    <citation type="submission" date="2016-06" db="EMBL/GenBank/DDBJ databases">
        <title>Parallel loss of symbiosis genes in relatives of nitrogen-fixing non-legume Parasponia.</title>
        <authorList>
            <person name="Van Velzen R."/>
            <person name="Holmer R."/>
            <person name="Bu F."/>
            <person name="Rutten L."/>
            <person name="Van Zeijl A."/>
            <person name="Liu W."/>
            <person name="Santuari L."/>
            <person name="Cao Q."/>
            <person name="Sharma T."/>
            <person name="Shen D."/>
            <person name="Roswanjaya Y."/>
            <person name="Wardhani T."/>
            <person name="Kalhor M.S."/>
            <person name="Jansen J."/>
            <person name="Van den Hoogen J."/>
            <person name="Gungor B."/>
            <person name="Hartog M."/>
            <person name="Hontelez J."/>
            <person name="Verver J."/>
            <person name="Yang W.-C."/>
            <person name="Schijlen E."/>
            <person name="Repin R."/>
            <person name="Schilthuizen M."/>
            <person name="Schranz E."/>
            <person name="Heidstra R."/>
            <person name="Miyata K."/>
            <person name="Fedorova E."/>
            <person name="Kohlen W."/>
            <person name="Bisseling T."/>
            <person name="Smit S."/>
            <person name="Geurts R."/>
        </authorList>
    </citation>
    <scope>NUCLEOTIDE SEQUENCE [LARGE SCALE GENOMIC DNA]</scope>
    <source>
        <strain evidence="3">cv. WU1-14</strain>
    </source>
</reference>
<organism evidence="2 3">
    <name type="scientific">Parasponia andersonii</name>
    <name type="common">Sponia andersonii</name>
    <dbReference type="NCBI Taxonomy" id="3476"/>
    <lineage>
        <taxon>Eukaryota</taxon>
        <taxon>Viridiplantae</taxon>
        <taxon>Streptophyta</taxon>
        <taxon>Embryophyta</taxon>
        <taxon>Tracheophyta</taxon>
        <taxon>Spermatophyta</taxon>
        <taxon>Magnoliopsida</taxon>
        <taxon>eudicotyledons</taxon>
        <taxon>Gunneridae</taxon>
        <taxon>Pentapetalae</taxon>
        <taxon>rosids</taxon>
        <taxon>fabids</taxon>
        <taxon>Rosales</taxon>
        <taxon>Cannabaceae</taxon>
        <taxon>Parasponia</taxon>
    </lineage>
</organism>
<dbReference type="Proteomes" id="UP000237105">
    <property type="component" value="Unassembled WGS sequence"/>
</dbReference>
<evidence type="ECO:0000256" key="1">
    <source>
        <dbReference type="SAM" id="MobiDB-lite"/>
    </source>
</evidence>
<keyword evidence="3" id="KW-1185">Reference proteome</keyword>
<comment type="caution">
    <text evidence="2">The sequence shown here is derived from an EMBL/GenBank/DDBJ whole genome shotgun (WGS) entry which is preliminary data.</text>
</comment>
<evidence type="ECO:0000313" key="3">
    <source>
        <dbReference type="Proteomes" id="UP000237105"/>
    </source>
</evidence>